<keyword evidence="1" id="KW-0472">Membrane</keyword>
<dbReference type="SUPFAM" id="SSF51735">
    <property type="entry name" value="NAD(P)-binding Rossmann-fold domains"/>
    <property type="match status" value="1"/>
</dbReference>
<proteinExistence type="predicted"/>
<dbReference type="Gene3D" id="3.40.50.720">
    <property type="entry name" value="NAD(P)-binding Rossmann-like Domain"/>
    <property type="match status" value="1"/>
</dbReference>
<comment type="caution">
    <text evidence="2">The sequence shown here is derived from an EMBL/GenBank/DDBJ whole genome shotgun (WGS) entry which is preliminary data.</text>
</comment>
<organism evidence="2 3">
    <name type="scientific">Polarella glacialis</name>
    <name type="common">Dinoflagellate</name>
    <dbReference type="NCBI Taxonomy" id="89957"/>
    <lineage>
        <taxon>Eukaryota</taxon>
        <taxon>Sar</taxon>
        <taxon>Alveolata</taxon>
        <taxon>Dinophyceae</taxon>
        <taxon>Suessiales</taxon>
        <taxon>Suessiaceae</taxon>
        <taxon>Polarella</taxon>
    </lineage>
</organism>
<dbReference type="InterPro" id="IPR002347">
    <property type="entry name" value="SDR_fam"/>
</dbReference>
<name>A0A813GRJ8_POLGL</name>
<evidence type="ECO:0000313" key="2">
    <source>
        <dbReference type="EMBL" id="CAE8625246.1"/>
    </source>
</evidence>
<dbReference type="PANTHER" id="PTHR43431">
    <property type="entry name" value="OXIDOREDUCTASE, SHORT CHAIN DEHYDROGENASE/REDUCTASE FAMILY (AFU_ORTHOLOGUE AFUA_5G14000)"/>
    <property type="match status" value="1"/>
</dbReference>
<dbReference type="OrthoDB" id="1393670at2759"/>
<dbReference type="EMBL" id="CAJNNV010028621">
    <property type="protein sequence ID" value="CAE8625246.1"/>
    <property type="molecule type" value="Genomic_DNA"/>
</dbReference>
<gene>
    <name evidence="2" type="ORF">PGLA1383_LOCUS42258</name>
</gene>
<dbReference type="InterPro" id="IPR036291">
    <property type="entry name" value="NAD(P)-bd_dom_sf"/>
</dbReference>
<evidence type="ECO:0000313" key="3">
    <source>
        <dbReference type="Proteomes" id="UP000654075"/>
    </source>
</evidence>
<dbReference type="AlphaFoldDB" id="A0A813GRJ8"/>
<keyword evidence="3" id="KW-1185">Reference proteome</keyword>
<dbReference type="OMA" id="MILTERW"/>
<dbReference type="PANTHER" id="PTHR43431:SF7">
    <property type="entry name" value="OXIDOREDUCTASE, SHORT CHAIN DEHYDROGENASE_REDUCTASE FAMILY (AFU_ORTHOLOGUE AFUA_5G14000)"/>
    <property type="match status" value="1"/>
</dbReference>
<accession>A0A813GRJ8</accession>
<dbReference type="Pfam" id="PF00106">
    <property type="entry name" value="adh_short"/>
    <property type="match status" value="1"/>
</dbReference>
<protein>
    <submittedName>
        <fullName evidence="2">Uncharacterized protein</fullName>
    </submittedName>
</protein>
<dbReference type="PRINTS" id="PR00081">
    <property type="entry name" value="GDHRDH"/>
</dbReference>
<feature type="transmembrane region" description="Helical" evidence="1">
    <location>
        <begin position="55"/>
        <end position="82"/>
    </location>
</feature>
<keyword evidence="1" id="KW-1133">Transmembrane helix</keyword>
<sequence>MAQAYLQFNTTNFCVGLSAAPVFLSQTPTTTRTTTRTTTTTTTTTTTSMAALSQVALLAGTLLLGVFLGSIGTLCLTSGAAFQTSGAEVRFLSPSSLALRVDGASSVATDDVVKHSLAHPAAKLEPAPKVCVVAGVGPGIGEHVARRFAAGGCRVALLARDAGKLANISETIPGSKAYSCDVTDSKLVEAVFAAIRADLGEVDALIYNVGGGAFRGYSNITAETLELDFKTNTLGLLLTAQQVGPKMAERGRGVIGVTGATSSWRGLAYTAGFAPGKFASRGLAQSLARDLGPKGVHVFHAVIDGGVSSSTSSNTSMHPEDIAETYYNLALQPRSAWTFELSMFAWADATWYSI</sequence>
<reference evidence="2" key="1">
    <citation type="submission" date="2021-02" db="EMBL/GenBank/DDBJ databases">
        <authorList>
            <person name="Dougan E. K."/>
            <person name="Rhodes N."/>
            <person name="Thang M."/>
            <person name="Chan C."/>
        </authorList>
    </citation>
    <scope>NUCLEOTIDE SEQUENCE</scope>
</reference>
<dbReference type="Proteomes" id="UP000654075">
    <property type="component" value="Unassembled WGS sequence"/>
</dbReference>
<evidence type="ECO:0000256" key="1">
    <source>
        <dbReference type="SAM" id="Phobius"/>
    </source>
</evidence>
<keyword evidence="1" id="KW-0812">Transmembrane</keyword>